<reference evidence="8 9" key="1">
    <citation type="submission" date="2016-11" db="EMBL/GenBank/DDBJ databases">
        <authorList>
            <person name="Jaros S."/>
            <person name="Januszkiewicz K."/>
            <person name="Wedrychowicz H."/>
        </authorList>
    </citation>
    <scope>NUCLEOTIDE SEQUENCE [LARGE SCALE GENOMIC DNA]</scope>
    <source>
        <strain evidence="8 9">DSM 43832</strain>
    </source>
</reference>
<keyword evidence="7" id="KW-0503">Monooxygenase</keyword>
<dbReference type="SUPFAM" id="SSF51905">
    <property type="entry name" value="FAD/NAD(P)-binding domain"/>
    <property type="match status" value="2"/>
</dbReference>
<evidence type="ECO:0000256" key="5">
    <source>
        <dbReference type="ARBA" id="ARBA00022857"/>
    </source>
</evidence>
<evidence type="ECO:0000256" key="1">
    <source>
        <dbReference type="ARBA" id="ARBA00001974"/>
    </source>
</evidence>
<keyword evidence="4" id="KW-0274">FAD</keyword>
<evidence type="ECO:0000313" key="8">
    <source>
        <dbReference type="EMBL" id="SHK33357.1"/>
    </source>
</evidence>
<evidence type="ECO:0000313" key="9">
    <source>
        <dbReference type="Proteomes" id="UP000184363"/>
    </source>
</evidence>
<dbReference type="EMBL" id="FRAP01000005">
    <property type="protein sequence ID" value="SHK33357.1"/>
    <property type="molecule type" value="Genomic_DNA"/>
</dbReference>
<keyword evidence="3" id="KW-0285">Flavoprotein</keyword>
<accession>A0A1M6RLX8</accession>
<gene>
    <name evidence="8" type="ORF">SAMN05443637_10558</name>
</gene>
<organism evidence="8 9">
    <name type="scientific">Pseudonocardia thermophila</name>
    <dbReference type="NCBI Taxonomy" id="1848"/>
    <lineage>
        <taxon>Bacteria</taxon>
        <taxon>Bacillati</taxon>
        <taxon>Actinomycetota</taxon>
        <taxon>Actinomycetes</taxon>
        <taxon>Pseudonocardiales</taxon>
        <taxon>Pseudonocardiaceae</taxon>
        <taxon>Pseudonocardia</taxon>
    </lineage>
</organism>
<dbReference type="AlphaFoldDB" id="A0A1M6RLX8"/>
<sequence>MSIPNDRPAATTSADVDVVVIGAGFGGLYAVHRFRSDGLSVRGFERAPDVGGTWYWNRYPGCRCDIESIYYSYSFSEELQQEWTWTHRYATQGEILRYLRYVADRFDLRKEFTFNTSVTSAVFDDDEQVWTVSADNGEVFRARFVLMATGPLSTPIDPKIPGLADFAGVVARTSQWPDDLDLEGKRVGIIGTGSSGIQSAPVIAEQAAHLYVFQRTAQYSIPAWNRAYTEEEIARIKAEYPQMRRDAWETVGGIIYEQPDHDPLTASSEQREAWLEKAWQRGGYLMLASYPNVIFDERVNAIVGEFVKKKIRAKVHDPELKERLTPSYPFGAKRLCADTNYFETFNRDDVTLVDIKENPIDHVDAHGIVLQDGSRVDLDVIILAIGFHAFTGTLLKMEVRGRGGLTIQEKWANSTGNYLGFSIAGFPNLFMVNGPGSVGVLYNMVPASEQHVDFVADTIAYLDSHGLASIEPSEEAERNWCAHLLEIADQTIYPKANTWYMGDNVPGKPREFLAYAGGGPAYFAHFEKEASNGYPGFVLRKRG</sequence>
<dbReference type="RefSeq" id="WP_234997066.1">
    <property type="nucleotide sequence ID" value="NZ_FRAP01000005.1"/>
</dbReference>
<name>A0A1M6RLX8_PSETH</name>
<dbReference type="STRING" id="1848.SAMN05443637_10558"/>
<dbReference type="Gene3D" id="3.50.50.60">
    <property type="entry name" value="FAD/NAD(P)-binding domain"/>
    <property type="match status" value="2"/>
</dbReference>
<keyword evidence="9" id="KW-1185">Reference proteome</keyword>
<dbReference type="InterPro" id="IPR050775">
    <property type="entry name" value="FAD-binding_Monooxygenases"/>
</dbReference>
<evidence type="ECO:0000256" key="3">
    <source>
        <dbReference type="ARBA" id="ARBA00022630"/>
    </source>
</evidence>
<dbReference type="Proteomes" id="UP000184363">
    <property type="component" value="Unassembled WGS sequence"/>
</dbReference>
<dbReference type="PRINTS" id="PR00411">
    <property type="entry name" value="PNDRDTASEI"/>
</dbReference>
<dbReference type="InterPro" id="IPR036188">
    <property type="entry name" value="FAD/NAD-bd_sf"/>
</dbReference>
<evidence type="ECO:0000256" key="6">
    <source>
        <dbReference type="ARBA" id="ARBA00023002"/>
    </source>
</evidence>
<dbReference type="Pfam" id="PF13738">
    <property type="entry name" value="Pyr_redox_3"/>
    <property type="match status" value="1"/>
</dbReference>
<dbReference type="PANTHER" id="PTHR43098">
    <property type="entry name" value="L-ORNITHINE N(5)-MONOOXYGENASE-RELATED"/>
    <property type="match status" value="1"/>
</dbReference>
<comment type="similarity">
    <text evidence="2">Belongs to the FAD-binding monooxygenase family.</text>
</comment>
<protein>
    <submittedName>
        <fullName evidence="8">Predicted flavoprotein CzcO associated with the cation diffusion facilitator CzcD</fullName>
    </submittedName>
</protein>
<evidence type="ECO:0000256" key="2">
    <source>
        <dbReference type="ARBA" id="ARBA00010139"/>
    </source>
</evidence>
<proteinExistence type="inferred from homology"/>
<dbReference type="PANTHER" id="PTHR43098:SF3">
    <property type="entry name" value="L-ORNITHINE N(5)-MONOOXYGENASE-RELATED"/>
    <property type="match status" value="1"/>
</dbReference>
<comment type="cofactor">
    <cofactor evidence="1">
        <name>FAD</name>
        <dbReference type="ChEBI" id="CHEBI:57692"/>
    </cofactor>
</comment>
<dbReference type="GO" id="GO:0016709">
    <property type="term" value="F:oxidoreductase activity, acting on paired donors, with incorporation or reduction of molecular oxygen, NAD(P)H as one donor, and incorporation of one atom of oxygen"/>
    <property type="evidence" value="ECO:0007669"/>
    <property type="project" value="UniProtKB-ARBA"/>
</dbReference>
<keyword evidence="5" id="KW-0521">NADP</keyword>
<evidence type="ECO:0000256" key="7">
    <source>
        <dbReference type="ARBA" id="ARBA00023033"/>
    </source>
</evidence>
<evidence type="ECO:0000256" key="4">
    <source>
        <dbReference type="ARBA" id="ARBA00022827"/>
    </source>
</evidence>
<keyword evidence="6" id="KW-0560">Oxidoreductase</keyword>